<evidence type="ECO:0000256" key="4">
    <source>
        <dbReference type="ARBA" id="ARBA00013279"/>
    </source>
</evidence>
<evidence type="ECO:0000256" key="5">
    <source>
        <dbReference type="ARBA" id="ARBA00022525"/>
    </source>
</evidence>
<evidence type="ECO:0000256" key="7">
    <source>
        <dbReference type="ARBA" id="ARBA00022963"/>
    </source>
</evidence>
<evidence type="ECO:0000256" key="1">
    <source>
        <dbReference type="ARBA" id="ARBA00004613"/>
    </source>
</evidence>
<sequence length="131" mass="14652">MSPAGAEVCYDRLGCFSDAWPYSGSLQRPSAKLPWTPEQINTRFFLYTRSNQNSYQVISATNPSTISSSNFRTSRKTRFVIHGFTSSGEASWLSQTCRVSLDPAEPYFQDTPAEVRLDLTDAAFVDVIHSL</sequence>
<dbReference type="SUPFAM" id="SSF53474">
    <property type="entry name" value="alpha/beta-Hydrolases"/>
    <property type="match status" value="2"/>
</dbReference>
<evidence type="ECO:0000313" key="14">
    <source>
        <dbReference type="Proteomes" id="UP001181693"/>
    </source>
</evidence>
<gene>
    <name evidence="13" type="ORF">GDO54_018637</name>
</gene>
<feature type="domain" description="Lipase" evidence="12">
    <location>
        <begin position="100"/>
        <end position="130"/>
    </location>
</feature>
<evidence type="ECO:0000256" key="8">
    <source>
        <dbReference type="ARBA" id="ARBA00023098"/>
    </source>
</evidence>
<dbReference type="Gene3D" id="3.40.50.1820">
    <property type="entry name" value="alpha/beta hydrolase"/>
    <property type="match status" value="2"/>
</dbReference>
<dbReference type="EC" id="3.1.1.3" evidence="4"/>
<keyword evidence="9" id="KW-1015">Disulfide bond</keyword>
<comment type="pathway">
    <text evidence="2">Lipid metabolism.</text>
</comment>
<name>A0AAV2ZJP0_PYXAD</name>
<dbReference type="GO" id="GO:0016042">
    <property type="term" value="P:lipid catabolic process"/>
    <property type="evidence" value="ECO:0007669"/>
    <property type="project" value="UniProtKB-KW"/>
</dbReference>
<dbReference type="InterPro" id="IPR000734">
    <property type="entry name" value="TAG_lipase"/>
</dbReference>
<dbReference type="Pfam" id="PF00151">
    <property type="entry name" value="Lipase"/>
    <property type="match status" value="2"/>
</dbReference>
<evidence type="ECO:0000256" key="6">
    <source>
        <dbReference type="ARBA" id="ARBA00022801"/>
    </source>
</evidence>
<comment type="catalytic activity">
    <reaction evidence="10">
        <text>a triacylglycerol + H2O = a diacylglycerol + a fatty acid + H(+)</text>
        <dbReference type="Rhea" id="RHEA:12044"/>
        <dbReference type="ChEBI" id="CHEBI:15377"/>
        <dbReference type="ChEBI" id="CHEBI:15378"/>
        <dbReference type="ChEBI" id="CHEBI:17855"/>
        <dbReference type="ChEBI" id="CHEBI:18035"/>
        <dbReference type="ChEBI" id="CHEBI:28868"/>
        <dbReference type="EC" id="3.1.1.3"/>
    </reaction>
    <physiologicalReaction direction="left-to-right" evidence="10">
        <dbReference type="Rhea" id="RHEA:12045"/>
    </physiologicalReaction>
</comment>
<dbReference type="PRINTS" id="PR00821">
    <property type="entry name" value="TAGLIPASE"/>
</dbReference>
<dbReference type="InterPro" id="IPR002331">
    <property type="entry name" value="Lipase_panc"/>
</dbReference>
<keyword evidence="14" id="KW-1185">Reference proteome</keyword>
<evidence type="ECO:0000256" key="11">
    <source>
        <dbReference type="RuleBase" id="RU004262"/>
    </source>
</evidence>
<dbReference type="AlphaFoldDB" id="A0AAV2ZJP0"/>
<evidence type="ECO:0000256" key="2">
    <source>
        <dbReference type="ARBA" id="ARBA00005189"/>
    </source>
</evidence>
<dbReference type="PANTHER" id="PTHR11610">
    <property type="entry name" value="LIPASE"/>
    <property type="match status" value="1"/>
</dbReference>
<evidence type="ECO:0000256" key="9">
    <source>
        <dbReference type="ARBA" id="ARBA00023157"/>
    </source>
</evidence>
<accession>A0AAV2ZJP0</accession>
<organism evidence="13 14">
    <name type="scientific">Pyxicephalus adspersus</name>
    <name type="common">African bullfrog</name>
    <dbReference type="NCBI Taxonomy" id="30357"/>
    <lineage>
        <taxon>Eukaryota</taxon>
        <taxon>Metazoa</taxon>
        <taxon>Chordata</taxon>
        <taxon>Craniata</taxon>
        <taxon>Vertebrata</taxon>
        <taxon>Euteleostomi</taxon>
        <taxon>Amphibia</taxon>
        <taxon>Batrachia</taxon>
        <taxon>Anura</taxon>
        <taxon>Neobatrachia</taxon>
        <taxon>Ranoidea</taxon>
        <taxon>Pyxicephalidae</taxon>
        <taxon>Pyxicephalinae</taxon>
        <taxon>Pyxicephalus</taxon>
    </lineage>
</organism>
<comment type="subcellular location">
    <subcellularLocation>
        <location evidence="1">Secreted</location>
    </subcellularLocation>
</comment>
<keyword evidence="7" id="KW-0442">Lipid degradation</keyword>
<dbReference type="PANTHER" id="PTHR11610:SF165">
    <property type="entry name" value="PANCREATIC LIPASE-RELATED PROTEIN 2"/>
    <property type="match status" value="1"/>
</dbReference>
<dbReference type="EMBL" id="DYDO01000080">
    <property type="protein sequence ID" value="DBA13653.1"/>
    <property type="molecule type" value="Genomic_DNA"/>
</dbReference>
<proteinExistence type="inferred from homology"/>
<evidence type="ECO:0000313" key="13">
    <source>
        <dbReference type="EMBL" id="DBA13653.1"/>
    </source>
</evidence>
<evidence type="ECO:0000256" key="3">
    <source>
        <dbReference type="ARBA" id="ARBA00010701"/>
    </source>
</evidence>
<feature type="domain" description="Lipase" evidence="12">
    <location>
        <begin position="7"/>
        <end position="98"/>
    </location>
</feature>
<evidence type="ECO:0000256" key="10">
    <source>
        <dbReference type="ARBA" id="ARBA00023369"/>
    </source>
</evidence>
<dbReference type="InterPro" id="IPR013818">
    <property type="entry name" value="Lipase"/>
</dbReference>
<protein>
    <recommendedName>
        <fullName evidence="4">triacylglycerol lipase</fullName>
        <ecNumber evidence="4">3.1.1.3</ecNumber>
    </recommendedName>
</protein>
<dbReference type="GO" id="GO:0004465">
    <property type="term" value="F:lipoprotein lipase activity"/>
    <property type="evidence" value="ECO:0007669"/>
    <property type="project" value="TreeGrafter"/>
</dbReference>
<dbReference type="GO" id="GO:0005615">
    <property type="term" value="C:extracellular space"/>
    <property type="evidence" value="ECO:0007669"/>
    <property type="project" value="TreeGrafter"/>
</dbReference>
<evidence type="ECO:0000259" key="12">
    <source>
        <dbReference type="Pfam" id="PF00151"/>
    </source>
</evidence>
<keyword evidence="8" id="KW-0443">Lipid metabolism</keyword>
<comment type="caution">
    <text evidence="13">The sequence shown here is derived from an EMBL/GenBank/DDBJ whole genome shotgun (WGS) entry which is preliminary data.</text>
</comment>
<feature type="non-terminal residue" evidence="13">
    <location>
        <position position="131"/>
    </location>
</feature>
<reference evidence="13" key="1">
    <citation type="thesis" date="2020" institute="ProQuest LLC" country="789 East Eisenhower Parkway, Ann Arbor, MI, USA">
        <title>Comparative Genomics and Chromosome Evolution.</title>
        <authorList>
            <person name="Mudd A.B."/>
        </authorList>
    </citation>
    <scope>NUCLEOTIDE SEQUENCE</scope>
    <source>
        <strain evidence="13">1538</strain>
        <tissue evidence="13">Blood</tissue>
    </source>
</reference>
<comment type="similarity">
    <text evidence="3 11">Belongs to the AB hydrolase superfamily. Lipase family.</text>
</comment>
<keyword evidence="6" id="KW-0378">Hydrolase</keyword>
<keyword evidence="5" id="KW-0964">Secreted</keyword>
<dbReference type="InterPro" id="IPR029058">
    <property type="entry name" value="AB_hydrolase_fold"/>
</dbReference>
<dbReference type="Proteomes" id="UP001181693">
    <property type="component" value="Unassembled WGS sequence"/>
</dbReference>
<dbReference type="PRINTS" id="PR00823">
    <property type="entry name" value="PANCLIPASE"/>
</dbReference>